<feature type="transmembrane region" description="Helical" evidence="2">
    <location>
        <begin position="132"/>
        <end position="154"/>
    </location>
</feature>
<feature type="region of interest" description="Disordered" evidence="1">
    <location>
        <begin position="1"/>
        <end position="57"/>
    </location>
</feature>
<dbReference type="RefSeq" id="WP_311704005.1">
    <property type="nucleotide sequence ID" value="NZ_JAVREL010000004.1"/>
</dbReference>
<feature type="transmembrane region" description="Helical" evidence="2">
    <location>
        <begin position="59"/>
        <end position="82"/>
    </location>
</feature>
<feature type="compositionally biased region" description="Pro residues" evidence="1">
    <location>
        <begin position="40"/>
        <end position="54"/>
    </location>
</feature>
<evidence type="ECO:0000313" key="3">
    <source>
        <dbReference type="EMBL" id="MDT0342874.1"/>
    </source>
</evidence>
<reference evidence="4" key="1">
    <citation type="submission" date="2023-07" db="EMBL/GenBank/DDBJ databases">
        <title>30 novel species of actinomycetes from the DSMZ collection.</title>
        <authorList>
            <person name="Nouioui I."/>
        </authorList>
    </citation>
    <scope>NUCLEOTIDE SEQUENCE [LARGE SCALE GENOMIC DNA]</scope>
    <source>
        <strain evidence="4">DSM 44938</strain>
    </source>
</reference>
<comment type="caution">
    <text evidence="3">The sequence shown here is derived from an EMBL/GenBank/DDBJ whole genome shotgun (WGS) entry which is preliminary data.</text>
</comment>
<gene>
    <name evidence="3" type="ORF">RM590_09620</name>
</gene>
<organism evidence="3 4">
    <name type="scientific">Streptomyces litchfieldiae</name>
    <dbReference type="NCBI Taxonomy" id="3075543"/>
    <lineage>
        <taxon>Bacteria</taxon>
        <taxon>Bacillati</taxon>
        <taxon>Actinomycetota</taxon>
        <taxon>Actinomycetes</taxon>
        <taxon>Kitasatosporales</taxon>
        <taxon>Streptomycetaceae</taxon>
        <taxon>Streptomyces</taxon>
    </lineage>
</organism>
<feature type="compositionally biased region" description="Low complexity" evidence="1">
    <location>
        <begin position="13"/>
        <end position="39"/>
    </location>
</feature>
<proteinExistence type="predicted"/>
<keyword evidence="2" id="KW-0812">Transmembrane</keyword>
<evidence type="ECO:0000313" key="4">
    <source>
        <dbReference type="Proteomes" id="UP001183246"/>
    </source>
</evidence>
<feature type="transmembrane region" description="Helical" evidence="2">
    <location>
        <begin position="102"/>
        <end position="120"/>
    </location>
</feature>
<evidence type="ECO:0000256" key="2">
    <source>
        <dbReference type="SAM" id="Phobius"/>
    </source>
</evidence>
<evidence type="ECO:0008006" key="5">
    <source>
        <dbReference type="Google" id="ProtNLM"/>
    </source>
</evidence>
<dbReference type="Proteomes" id="UP001183246">
    <property type="component" value="Unassembled WGS sequence"/>
</dbReference>
<keyword evidence="4" id="KW-1185">Reference proteome</keyword>
<feature type="transmembrane region" description="Helical" evidence="2">
    <location>
        <begin position="186"/>
        <end position="206"/>
    </location>
</feature>
<dbReference type="EMBL" id="JAVREL010000004">
    <property type="protein sequence ID" value="MDT0342874.1"/>
    <property type="molecule type" value="Genomic_DNA"/>
</dbReference>
<accession>A0ABU2MMP5</accession>
<keyword evidence="2" id="KW-0472">Membrane</keyword>
<keyword evidence="2" id="KW-1133">Transmembrane helix</keyword>
<protein>
    <recommendedName>
        <fullName evidence="5">Integral membrane protein</fullName>
    </recommendedName>
</protein>
<evidence type="ECO:0000256" key="1">
    <source>
        <dbReference type="SAM" id="MobiDB-lite"/>
    </source>
</evidence>
<name>A0ABU2MMP5_9ACTN</name>
<sequence>MSQPWQNQPPQPGYGYPQQPGGYGYPQQPGGYGYPQQPGMGPPFPPPPPRPGSPGQPGLGIGLAIGAMVALLFLYGFLTGMVVDFESLMQDAMESGDFDIEVAQLTWLAAAVGALIGLPVGKLAPGQVPAYWIAGVLALAAMLLGETFATAVLMSEASDGAQGSFELFFEHFSDLWEGWTDGAEPVTWVLIGLAPVAAVFTGYLLGNGASAGRP</sequence>